<accession>A0A0C9WFX9</accession>
<keyword evidence="4" id="KW-1185">Reference proteome</keyword>
<sequence length="308" mass="33670">MSLMLRFEHALIESQAQQDVIEYFRVAPLALWVYDYLLTLGDEVHLMTSNEKWSITHLLFISARYFPAIVCASAIYSGQGLHSLPHPFSPCVTLYQVAETFMYVGMGAAEGLLLVRTLVLWHHSSHVKNFIVSIFVVVSLSMLICAIISIALRSKIVCAEVSPTNTPQDVAIWVQSTTALFYGSLAFEFVVLCFTILHGLRAARDPFSARLASALNQGNLVYAASMLVSSAANIVFFLLPLEVAWNGMLAPLQTVLHGVLASRILFALRAKVRASEDDIASLPIAPTSRMRFACASSPAESSSNVDAG</sequence>
<feature type="transmembrane region" description="Helical" evidence="1">
    <location>
        <begin position="220"/>
        <end position="239"/>
    </location>
</feature>
<evidence type="ECO:0000259" key="2">
    <source>
        <dbReference type="Pfam" id="PF20151"/>
    </source>
</evidence>
<proteinExistence type="predicted"/>
<name>A0A0C9WFX9_9AGAM</name>
<protein>
    <recommendedName>
        <fullName evidence="2">DUF6533 domain-containing protein</fullName>
    </recommendedName>
</protein>
<evidence type="ECO:0000313" key="4">
    <source>
        <dbReference type="Proteomes" id="UP000053820"/>
    </source>
</evidence>
<evidence type="ECO:0000256" key="1">
    <source>
        <dbReference type="SAM" id="Phobius"/>
    </source>
</evidence>
<evidence type="ECO:0000313" key="3">
    <source>
        <dbReference type="EMBL" id="KIJ65231.1"/>
    </source>
</evidence>
<feature type="transmembrane region" description="Helical" evidence="1">
    <location>
        <begin position="172"/>
        <end position="200"/>
    </location>
</feature>
<dbReference type="EMBL" id="KN839844">
    <property type="protein sequence ID" value="KIJ65231.1"/>
    <property type="molecule type" value="Genomic_DNA"/>
</dbReference>
<gene>
    <name evidence="3" type="ORF">HYDPIDRAFT_27951</name>
</gene>
<keyword evidence="1" id="KW-0812">Transmembrane</keyword>
<dbReference type="AlphaFoldDB" id="A0A0C9WFX9"/>
<dbReference type="HOGENOM" id="CLU_035509_11_1_1"/>
<dbReference type="Proteomes" id="UP000053820">
    <property type="component" value="Unassembled WGS sequence"/>
</dbReference>
<feature type="domain" description="DUF6533" evidence="2">
    <location>
        <begin position="23"/>
        <end position="67"/>
    </location>
</feature>
<keyword evidence="1" id="KW-1133">Transmembrane helix</keyword>
<feature type="transmembrane region" description="Helical" evidence="1">
    <location>
        <begin position="58"/>
        <end position="81"/>
    </location>
</feature>
<dbReference type="Pfam" id="PF20151">
    <property type="entry name" value="DUF6533"/>
    <property type="match status" value="1"/>
</dbReference>
<dbReference type="OrthoDB" id="3350812at2759"/>
<feature type="transmembrane region" description="Helical" evidence="1">
    <location>
        <begin position="131"/>
        <end position="152"/>
    </location>
</feature>
<feature type="transmembrane region" description="Helical" evidence="1">
    <location>
        <begin position="101"/>
        <end position="119"/>
    </location>
</feature>
<organism evidence="3 4">
    <name type="scientific">Hydnomerulius pinastri MD-312</name>
    <dbReference type="NCBI Taxonomy" id="994086"/>
    <lineage>
        <taxon>Eukaryota</taxon>
        <taxon>Fungi</taxon>
        <taxon>Dikarya</taxon>
        <taxon>Basidiomycota</taxon>
        <taxon>Agaricomycotina</taxon>
        <taxon>Agaricomycetes</taxon>
        <taxon>Agaricomycetidae</taxon>
        <taxon>Boletales</taxon>
        <taxon>Boletales incertae sedis</taxon>
        <taxon>Leucogyrophana</taxon>
    </lineage>
</organism>
<feature type="transmembrane region" description="Helical" evidence="1">
    <location>
        <begin position="245"/>
        <end position="266"/>
    </location>
</feature>
<dbReference type="InterPro" id="IPR045340">
    <property type="entry name" value="DUF6533"/>
</dbReference>
<reference evidence="3 4" key="1">
    <citation type="submission" date="2014-04" db="EMBL/GenBank/DDBJ databases">
        <title>Evolutionary Origins and Diversification of the Mycorrhizal Mutualists.</title>
        <authorList>
            <consortium name="DOE Joint Genome Institute"/>
            <consortium name="Mycorrhizal Genomics Consortium"/>
            <person name="Kohler A."/>
            <person name="Kuo A."/>
            <person name="Nagy L.G."/>
            <person name="Floudas D."/>
            <person name="Copeland A."/>
            <person name="Barry K.W."/>
            <person name="Cichocki N."/>
            <person name="Veneault-Fourrey C."/>
            <person name="LaButti K."/>
            <person name="Lindquist E.A."/>
            <person name="Lipzen A."/>
            <person name="Lundell T."/>
            <person name="Morin E."/>
            <person name="Murat C."/>
            <person name="Riley R."/>
            <person name="Ohm R."/>
            <person name="Sun H."/>
            <person name="Tunlid A."/>
            <person name="Henrissat B."/>
            <person name="Grigoriev I.V."/>
            <person name="Hibbett D.S."/>
            <person name="Martin F."/>
        </authorList>
    </citation>
    <scope>NUCLEOTIDE SEQUENCE [LARGE SCALE GENOMIC DNA]</scope>
    <source>
        <strain evidence="3 4">MD-312</strain>
    </source>
</reference>
<keyword evidence="1" id="KW-0472">Membrane</keyword>